<evidence type="ECO:0000313" key="2">
    <source>
        <dbReference type="Proteomes" id="UP000259914"/>
    </source>
</evidence>
<dbReference type="EMBL" id="MH590589">
    <property type="protein sequence ID" value="AXH68730.1"/>
    <property type="molecule type" value="Genomic_DNA"/>
</dbReference>
<reference evidence="1 2" key="1">
    <citation type="submission" date="2018-07" db="EMBL/GenBank/DDBJ databases">
        <authorList>
            <person name="Dixon J."/>
            <person name="Knudsen H.R."/>
            <person name="Rock W."/>
            <person name="Scott A.N."/>
            <person name="Walsdorf S.L."/>
            <person name="Layton S.R."/>
            <person name="Nayek S."/>
            <person name="Kim T."/>
            <person name="Hughes L.E."/>
            <person name="Garlena R.A."/>
            <person name="Russell D.A."/>
            <person name="Pope W.H."/>
            <person name="Jacobs-Sera D."/>
            <person name="Hatfull G.F."/>
        </authorList>
    </citation>
    <scope>NUCLEOTIDE SEQUENCE [LARGE SCALE GENOMIC DNA]</scope>
</reference>
<protein>
    <submittedName>
        <fullName evidence="1">Uncharacterized protein</fullName>
    </submittedName>
</protein>
<organism evidence="1 2">
    <name type="scientific">Streptomyces phage SparkleGoddess</name>
    <dbReference type="NCBI Taxonomy" id="2283305"/>
    <lineage>
        <taxon>Viruses</taxon>
        <taxon>Duplodnaviria</taxon>
        <taxon>Heunggongvirae</taxon>
        <taxon>Uroviricota</taxon>
        <taxon>Caudoviricetes</taxon>
        <taxon>Stanwilliamsviridae</taxon>
        <taxon>Loccivirinae</taxon>
        <taxon>Gilsonvirus</taxon>
        <taxon>Gilsonvirus comrade</taxon>
    </lineage>
</organism>
<accession>A0A345MDU9</accession>
<dbReference type="Proteomes" id="UP000259914">
    <property type="component" value="Segment"/>
</dbReference>
<proteinExistence type="predicted"/>
<name>A0A345MDU9_9CAUD</name>
<evidence type="ECO:0000313" key="1">
    <source>
        <dbReference type="EMBL" id="AXH68730.1"/>
    </source>
</evidence>
<gene>
    <name evidence="1" type="primary">12</name>
    <name evidence="1" type="ORF">SEA_SPARKLEGODDESS_12</name>
</gene>
<sequence>MPNKEDKYYQDRRFWFRKFVDARDSGDSVGRKRAFKKLLELTDGKFNGTDPDK</sequence>